<name>A0A4C1XK63_EUMVA</name>
<gene>
    <name evidence="3" type="ORF">EVAR_25000_1</name>
</gene>
<proteinExistence type="predicted"/>
<comment type="caution">
    <text evidence="3">The sequence shown here is derived from an EMBL/GenBank/DDBJ whole genome shotgun (WGS) entry which is preliminary data.</text>
</comment>
<feature type="domain" description="G-patch" evidence="2">
    <location>
        <begin position="1"/>
        <end position="25"/>
    </location>
</feature>
<evidence type="ECO:0000256" key="1">
    <source>
        <dbReference type="SAM" id="MobiDB-lite"/>
    </source>
</evidence>
<dbReference type="InterPro" id="IPR000467">
    <property type="entry name" value="G_patch_dom"/>
</dbReference>
<sequence>MGWSKGEGLGKDNQGDTEPGLVRPVFNFGLSAALNSDPGLALDFASCPISNSDCDIDHGSDFDKTRDI</sequence>
<evidence type="ECO:0000313" key="4">
    <source>
        <dbReference type="Proteomes" id="UP000299102"/>
    </source>
</evidence>
<evidence type="ECO:0000259" key="2">
    <source>
        <dbReference type="PROSITE" id="PS50174"/>
    </source>
</evidence>
<dbReference type="Proteomes" id="UP000299102">
    <property type="component" value="Unassembled WGS sequence"/>
</dbReference>
<feature type="region of interest" description="Disordered" evidence="1">
    <location>
        <begin position="1"/>
        <end position="20"/>
    </location>
</feature>
<keyword evidence="4" id="KW-1185">Reference proteome</keyword>
<protein>
    <recommendedName>
        <fullName evidence="2">G-patch domain-containing protein</fullName>
    </recommendedName>
</protein>
<dbReference type="Pfam" id="PF01585">
    <property type="entry name" value="G-patch"/>
    <property type="match status" value="1"/>
</dbReference>
<dbReference type="AlphaFoldDB" id="A0A4C1XK63"/>
<evidence type="ECO:0000313" key="3">
    <source>
        <dbReference type="EMBL" id="GBP62894.1"/>
    </source>
</evidence>
<dbReference type="PROSITE" id="PS50174">
    <property type="entry name" value="G_PATCH"/>
    <property type="match status" value="1"/>
</dbReference>
<dbReference type="OrthoDB" id="2538319at2759"/>
<dbReference type="EMBL" id="BGZK01000852">
    <property type="protein sequence ID" value="GBP62894.1"/>
    <property type="molecule type" value="Genomic_DNA"/>
</dbReference>
<organism evidence="3 4">
    <name type="scientific">Eumeta variegata</name>
    <name type="common">Bagworm moth</name>
    <name type="synonym">Eumeta japonica</name>
    <dbReference type="NCBI Taxonomy" id="151549"/>
    <lineage>
        <taxon>Eukaryota</taxon>
        <taxon>Metazoa</taxon>
        <taxon>Ecdysozoa</taxon>
        <taxon>Arthropoda</taxon>
        <taxon>Hexapoda</taxon>
        <taxon>Insecta</taxon>
        <taxon>Pterygota</taxon>
        <taxon>Neoptera</taxon>
        <taxon>Endopterygota</taxon>
        <taxon>Lepidoptera</taxon>
        <taxon>Glossata</taxon>
        <taxon>Ditrysia</taxon>
        <taxon>Tineoidea</taxon>
        <taxon>Psychidae</taxon>
        <taxon>Oiketicinae</taxon>
        <taxon>Eumeta</taxon>
    </lineage>
</organism>
<accession>A0A4C1XK63</accession>
<dbReference type="GO" id="GO:0003676">
    <property type="term" value="F:nucleic acid binding"/>
    <property type="evidence" value="ECO:0007669"/>
    <property type="project" value="InterPro"/>
</dbReference>
<reference evidence="3 4" key="1">
    <citation type="journal article" date="2019" name="Commun. Biol.">
        <title>The bagworm genome reveals a unique fibroin gene that provides high tensile strength.</title>
        <authorList>
            <person name="Kono N."/>
            <person name="Nakamura H."/>
            <person name="Ohtoshi R."/>
            <person name="Tomita M."/>
            <person name="Numata K."/>
            <person name="Arakawa K."/>
        </authorList>
    </citation>
    <scope>NUCLEOTIDE SEQUENCE [LARGE SCALE GENOMIC DNA]</scope>
</reference>